<dbReference type="EMBL" id="CALNXJ010000009">
    <property type="protein sequence ID" value="CAH3105015.1"/>
    <property type="molecule type" value="Genomic_DNA"/>
</dbReference>
<comment type="caution">
    <text evidence="1">The sequence shown here is derived from an EMBL/GenBank/DDBJ whole genome shotgun (WGS) entry which is preliminary data.</text>
</comment>
<reference evidence="1 2" key="1">
    <citation type="submission" date="2022-05" db="EMBL/GenBank/DDBJ databases">
        <authorList>
            <consortium name="Genoscope - CEA"/>
            <person name="William W."/>
        </authorList>
    </citation>
    <scope>NUCLEOTIDE SEQUENCE [LARGE SCALE GENOMIC DNA]</scope>
</reference>
<dbReference type="GO" id="GO:0003700">
    <property type="term" value="F:DNA-binding transcription factor activity"/>
    <property type="evidence" value="ECO:0007669"/>
    <property type="project" value="InterPro"/>
</dbReference>
<evidence type="ECO:0000313" key="2">
    <source>
        <dbReference type="Proteomes" id="UP001159428"/>
    </source>
</evidence>
<feature type="non-terminal residue" evidence="1">
    <location>
        <position position="1"/>
    </location>
</feature>
<protein>
    <submittedName>
        <fullName evidence="1">Uncharacterized protein</fullName>
    </submittedName>
</protein>
<dbReference type="AlphaFoldDB" id="A0AAU9WAS1"/>
<dbReference type="InterPro" id="IPR029309">
    <property type="entry name" value="CaRF"/>
</dbReference>
<proteinExistence type="predicted"/>
<name>A0AAU9WAS1_9CNID</name>
<accession>A0AAU9WAS1</accession>
<sequence length="171" mass="19977">QTAGLLQPIDETMVKKIHELVGSGVNCVSKMQRHLHHYVKKELFTGQQPPDLTNRWFFPTTMDVRNHMHRATVVCRHSQIDQENLDLKIKKWKEESPDDNFFFRPYCLTSDSESYQQPQSLKEEDSTDVIKISIGDPFNNLLLVHQTKWQRELLLKYGGEICLLDATYKTS</sequence>
<feature type="non-terminal residue" evidence="1">
    <location>
        <position position="171"/>
    </location>
</feature>
<dbReference type="PANTHER" id="PTHR47456">
    <property type="entry name" value="PHD-TYPE DOMAIN-CONTAINING PROTEIN"/>
    <property type="match status" value="1"/>
</dbReference>
<organism evidence="1 2">
    <name type="scientific">Pocillopora meandrina</name>
    <dbReference type="NCBI Taxonomy" id="46732"/>
    <lineage>
        <taxon>Eukaryota</taxon>
        <taxon>Metazoa</taxon>
        <taxon>Cnidaria</taxon>
        <taxon>Anthozoa</taxon>
        <taxon>Hexacorallia</taxon>
        <taxon>Scleractinia</taxon>
        <taxon>Astrocoeniina</taxon>
        <taxon>Pocilloporidae</taxon>
        <taxon>Pocillopora</taxon>
    </lineage>
</organism>
<gene>
    <name evidence="1" type="ORF">PMEA_00034993</name>
</gene>
<evidence type="ECO:0000313" key="1">
    <source>
        <dbReference type="EMBL" id="CAH3105015.1"/>
    </source>
</evidence>
<keyword evidence="2" id="KW-1185">Reference proteome</keyword>
<dbReference type="Proteomes" id="UP001159428">
    <property type="component" value="Unassembled WGS sequence"/>
</dbReference>
<dbReference type="Pfam" id="PF15299">
    <property type="entry name" value="ALS2CR8"/>
    <property type="match status" value="1"/>
</dbReference>
<dbReference type="PANTHER" id="PTHR47456:SF4">
    <property type="entry name" value="SWIM-TYPE DOMAIN-CONTAINING PROTEIN"/>
    <property type="match status" value="1"/>
</dbReference>